<evidence type="ECO:0000256" key="6">
    <source>
        <dbReference type="ARBA" id="ARBA00012102"/>
    </source>
</evidence>
<comment type="caution">
    <text evidence="17">The sequence shown here is derived from an EMBL/GenBank/DDBJ whole genome shotgun (WGS) entry which is preliminary data.</text>
</comment>
<dbReference type="PANTHER" id="PTHR34265:SF1">
    <property type="entry name" value="TYPE III PANTOTHENATE KINASE"/>
    <property type="match status" value="1"/>
</dbReference>
<dbReference type="Pfam" id="PF03309">
    <property type="entry name" value="Pan_kinase"/>
    <property type="match status" value="1"/>
</dbReference>
<evidence type="ECO:0000256" key="15">
    <source>
        <dbReference type="ARBA" id="ARBA00040883"/>
    </source>
</evidence>
<feature type="active site" description="Proton acceptor" evidence="16">
    <location>
        <position position="103"/>
    </location>
</feature>
<dbReference type="Proteomes" id="UP000029385">
    <property type="component" value="Unassembled WGS sequence"/>
</dbReference>
<evidence type="ECO:0000256" key="4">
    <source>
        <dbReference type="ARBA" id="ARBA00005225"/>
    </source>
</evidence>
<dbReference type="RefSeq" id="WP_022970339.1">
    <property type="nucleotide sequence ID" value="NZ_ATVD01000006.1"/>
</dbReference>
<feature type="binding site" evidence="16">
    <location>
        <begin position="101"/>
        <end position="104"/>
    </location>
    <ligand>
        <name>substrate</name>
    </ligand>
</feature>
<reference evidence="17 18" key="1">
    <citation type="submission" date="2013-09" db="EMBL/GenBank/DDBJ databases">
        <title>Genome sequencing of Arenimonas oryziterrae.</title>
        <authorList>
            <person name="Chen F."/>
            <person name="Wang G."/>
        </authorList>
    </citation>
    <scope>NUCLEOTIDE SEQUENCE [LARGE SCALE GENOMIC DNA]</scope>
    <source>
        <strain evidence="17 18">YC6267</strain>
    </source>
</reference>
<keyword evidence="11 16" id="KW-0067">ATP-binding</keyword>
<dbReference type="AlphaFoldDB" id="A0A091ATY6"/>
<dbReference type="GO" id="GO:0004594">
    <property type="term" value="F:pantothenate kinase activity"/>
    <property type="evidence" value="ECO:0007669"/>
    <property type="project" value="UniProtKB-UniRule"/>
</dbReference>
<dbReference type="GO" id="GO:0015937">
    <property type="term" value="P:coenzyme A biosynthetic process"/>
    <property type="evidence" value="ECO:0007669"/>
    <property type="project" value="UniProtKB-UniRule"/>
</dbReference>
<dbReference type="PANTHER" id="PTHR34265">
    <property type="entry name" value="TYPE III PANTOTHENATE KINASE"/>
    <property type="match status" value="1"/>
</dbReference>
<organism evidence="17 18">
    <name type="scientific">Arenimonas oryziterrae DSM 21050 = YC6267</name>
    <dbReference type="NCBI Taxonomy" id="1121015"/>
    <lineage>
        <taxon>Bacteria</taxon>
        <taxon>Pseudomonadati</taxon>
        <taxon>Pseudomonadota</taxon>
        <taxon>Gammaproteobacteria</taxon>
        <taxon>Lysobacterales</taxon>
        <taxon>Lysobacteraceae</taxon>
        <taxon>Arenimonas</taxon>
    </lineage>
</organism>
<dbReference type="GO" id="GO:0005524">
    <property type="term" value="F:ATP binding"/>
    <property type="evidence" value="ECO:0007669"/>
    <property type="project" value="UniProtKB-UniRule"/>
</dbReference>
<evidence type="ECO:0000256" key="2">
    <source>
        <dbReference type="ARBA" id="ARBA00001958"/>
    </source>
</evidence>
<evidence type="ECO:0000313" key="17">
    <source>
        <dbReference type="EMBL" id="KFN42647.1"/>
    </source>
</evidence>
<comment type="caution">
    <text evidence="16">Lacks conserved residue(s) required for the propagation of feature annotation.</text>
</comment>
<keyword evidence="12 16" id="KW-0630">Potassium</keyword>
<evidence type="ECO:0000256" key="3">
    <source>
        <dbReference type="ARBA" id="ARBA00004496"/>
    </source>
</evidence>
<accession>A0A091ATY6</accession>
<dbReference type="EC" id="2.7.1.33" evidence="6 16"/>
<keyword evidence="18" id="KW-1185">Reference proteome</keyword>
<dbReference type="OrthoDB" id="9781305at2"/>
<evidence type="ECO:0000256" key="7">
    <source>
        <dbReference type="ARBA" id="ARBA00022490"/>
    </source>
</evidence>
<keyword evidence="9 16" id="KW-0547">Nucleotide-binding</keyword>
<dbReference type="SUPFAM" id="SSF53067">
    <property type="entry name" value="Actin-like ATPase domain"/>
    <property type="match status" value="2"/>
</dbReference>
<comment type="function">
    <text evidence="16">Catalyzes the phosphorylation of pantothenate (Pan), the first step in CoA biosynthesis.</text>
</comment>
<dbReference type="GO" id="GO:0005737">
    <property type="term" value="C:cytoplasm"/>
    <property type="evidence" value="ECO:0007669"/>
    <property type="project" value="UniProtKB-SubCell"/>
</dbReference>
<evidence type="ECO:0000256" key="5">
    <source>
        <dbReference type="ARBA" id="ARBA00011738"/>
    </source>
</evidence>
<dbReference type="STRING" id="1121015.GCA_000420545_02741"/>
<comment type="cofactor">
    <cofactor evidence="16">
        <name>NH4(+)</name>
        <dbReference type="ChEBI" id="CHEBI:28938"/>
    </cofactor>
    <cofactor evidence="16">
        <name>K(+)</name>
        <dbReference type="ChEBI" id="CHEBI:29103"/>
    </cofactor>
    <text evidence="16">A monovalent cation. Ammonium or potassium.</text>
</comment>
<name>A0A091ATY6_9GAMM</name>
<feature type="binding site" evidence="16">
    <location>
        <position position="126"/>
    </location>
    <ligand>
        <name>ATP</name>
        <dbReference type="ChEBI" id="CHEBI:30616"/>
    </ligand>
</feature>
<sequence>MNWLIDLGNTRLKCAALTDAGTPGTVRAFAHADADAMQQLAVHLGQADEGDEVWLASVASLSLTEALVAVALASGYRVHRVRTTAVHGSLQVAYAEPARLGVDRFLAMLAATARSDGPWVIVSVGSALTVDALARDGRHLGGLIAPTPLHMREALAERFPVMDLPAGRARDFAADTADAVASGARAAALGLVERSLRLAQEHFGMRPTLLLSGGGADALDELAYEPSVSCPMLVLEGLARFASSREN</sequence>
<dbReference type="eggNOG" id="COG1521">
    <property type="taxonomic scope" value="Bacteria"/>
</dbReference>
<feature type="binding site" evidence="16">
    <location>
        <position position="176"/>
    </location>
    <ligand>
        <name>substrate</name>
    </ligand>
</feature>
<keyword evidence="7 16" id="KW-0963">Cytoplasm</keyword>
<comment type="subunit">
    <text evidence="5 16">Homodimer.</text>
</comment>
<feature type="binding site" evidence="16">
    <location>
        <begin position="6"/>
        <end position="13"/>
    </location>
    <ligand>
        <name>ATP</name>
        <dbReference type="ChEBI" id="CHEBI:30616"/>
    </ligand>
</feature>
<proteinExistence type="inferred from homology"/>
<dbReference type="HAMAP" id="MF_01274">
    <property type="entry name" value="Pantothen_kinase_3"/>
    <property type="match status" value="1"/>
</dbReference>
<feature type="binding site" evidence="16">
    <location>
        <position position="94"/>
    </location>
    <ligand>
        <name>substrate</name>
    </ligand>
</feature>
<keyword evidence="8 16" id="KW-0808">Transferase</keyword>
<evidence type="ECO:0000256" key="9">
    <source>
        <dbReference type="ARBA" id="ARBA00022741"/>
    </source>
</evidence>
<evidence type="ECO:0000256" key="10">
    <source>
        <dbReference type="ARBA" id="ARBA00022777"/>
    </source>
</evidence>
<dbReference type="EMBL" id="AVCI01000009">
    <property type="protein sequence ID" value="KFN42647.1"/>
    <property type="molecule type" value="Genomic_DNA"/>
</dbReference>
<dbReference type="PATRIC" id="fig|1121015.4.peg.2169"/>
<comment type="cofactor">
    <cofactor evidence="2">
        <name>K(+)</name>
        <dbReference type="ChEBI" id="CHEBI:29103"/>
    </cofactor>
</comment>
<dbReference type="NCBIfam" id="TIGR00671">
    <property type="entry name" value="baf"/>
    <property type="match status" value="1"/>
</dbReference>
<dbReference type="Gene3D" id="3.30.420.40">
    <property type="match status" value="2"/>
</dbReference>
<evidence type="ECO:0000256" key="11">
    <source>
        <dbReference type="ARBA" id="ARBA00022840"/>
    </source>
</evidence>
<keyword evidence="10 16" id="KW-0418">Kinase</keyword>
<dbReference type="UniPathway" id="UPA00241">
    <property type="reaction ID" value="UER00352"/>
</dbReference>
<protein>
    <recommendedName>
        <fullName evidence="15 16">Type III pantothenate kinase</fullName>
        <ecNumber evidence="6 16">2.7.1.33</ecNumber>
    </recommendedName>
    <alternativeName>
        <fullName evidence="16">PanK-III</fullName>
    </alternativeName>
    <alternativeName>
        <fullName evidence="16">Pantothenic acid kinase</fullName>
    </alternativeName>
</protein>
<gene>
    <name evidence="16" type="primary">coaX</name>
    <name evidence="17" type="ORF">N789_13485</name>
</gene>
<evidence type="ECO:0000256" key="1">
    <source>
        <dbReference type="ARBA" id="ARBA00001206"/>
    </source>
</evidence>
<evidence type="ECO:0000256" key="13">
    <source>
        <dbReference type="ARBA" id="ARBA00022993"/>
    </source>
</evidence>
<comment type="catalytic activity">
    <reaction evidence="1 16">
        <text>(R)-pantothenate + ATP = (R)-4'-phosphopantothenate + ADP + H(+)</text>
        <dbReference type="Rhea" id="RHEA:16373"/>
        <dbReference type="ChEBI" id="CHEBI:10986"/>
        <dbReference type="ChEBI" id="CHEBI:15378"/>
        <dbReference type="ChEBI" id="CHEBI:29032"/>
        <dbReference type="ChEBI" id="CHEBI:30616"/>
        <dbReference type="ChEBI" id="CHEBI:456216"/>
        <dbReference type="EC" id="2.7.1.33"/>
    </reaction>
</comment>
<evidence type="ECO:0000256" key="14">
    <source>
        <dbReference type="ARBA" id="ARBA00038036"/>
    </source>
</evidence>
<evidence type="ECO:0000256" key="8">
    <source>
        <dbReference type="ARBA" id="ARBA00022679"/>
    </source>
</evidence>
<evidence type="ECO:0000256" key="16">
    <source>
        <dbReference type="HAMAP-Rule" id="MF_01274"/>
    </source>
</evidence>
<dbReference type="InterPro" id="IPR043129">
    <property type="entry name" value="ATPase_NBD"/>
</dbReference>
<evidence type="ECO:0000256" key="12">
    <source>
        <dbReference type="ARBA" id="ARBA00022958"/>
    </source>
</evidence>
<dbReference type="CDD" id="cd24015">
    <property type="entry name" value="ASKHA_NBD_PanK-III"/>
    <property type="match status" value="1"/>
</dbReference>
<dbReference type="InterPro" id="IPR004619">
    <property type="entry name" value="Type_III_PanK"/>
</dbReference>
<comment type="similarity">
    <text evidence="14 16">Belongs to the type III pantothenate kinase family.</text>
</comment>
<comment type="pathway">
    <text evidence="4 16">Cofactor biosynthesis; coenzyme A biosynthesis; CoA from (R)-pantothenate: step 1/5.</text>
</comment>
<keyword evidence="13 16" id="KW-0173">Coenzyme A biosynthesis</keyword>
<comment type="subcellular location">
    <subcellularLocation>
        <location evidence="3 16">Cytoplasm</location>
    </subcellularLocation>
</comment>
<evidence type="ECO:0000313" key="18">
    <source>
        <dbReference type="Proteomes" id="UP000029385"/>
    </source>
</evidence>